<feature type="compositionally biased region" description="Acidic residues" evidence="10">
    <location>
        <begin position="87"/>
        <end position="102"/>
    </location>
</feature>
<keyword evidence="9 11" id="KW-0472">Membrane</keyword>
<dbReference type="InterPro" id="IPR003849">
    <property type="entry name" value="Preprotein_translocase_YajC"/>
</dbReference>
<feature type="transmembrane region" description="Helical" evidence="11">
    <location>
        <begin position="6"/>
        <end position="22"/>
    </location>
</feature>
<reference evidence="12 13" key="1">
    <citation type="submission" date="2020-02" db="EMBL/GenBank/DDBJ databases">
        <title>Acidophilic actinobacteria isolated from forest soil.</title>
        <authorList>
            <person name="Golinska P."/>
        </authorList>
    </citation>
    <scope>NUCLEOTIDE SEQUENCE [LARGE SCALE GENOMIC DNA]</scope>
    <source>
        <strain evidence="12 13">NL8</strain>
    </source>
</reference>
<organism evidence="12 13">
    <name type="scientific">Catenulispora pinistramenti</name>
    <dbReference type="NCBI Taxonomy" id="2705254"/>
    <lineage>
        <taxon>Bacteria</taxon>
        <taxon>Bacillati</taxon>
        <taxon>Actinomycetota</taxon>
        <taxon>Actinomycetes</taxon>
        <taxon>Catenulisporales</taxon>
        <taxon>Catenulisporaceae</taxon>
        <taxon>Catenulispora</taxon>
    </lineage>
</organism>
<evidence type="ECO:0000256" key="3">
    <source>
        <dbReference type="ARBA" id="ARBA00022448"/>
    </source>
</evidence>
<evidence type="ECO:0000256" key="6">
    <source>
        <dbReference type="ARBA" id="ARBA00022927"/>
    </source>
</evidence>
<evidence type="ECO:0000256" key="8">
    <source>
        <dbReference type="ARBA" id="ARBA00023010"/>
    </source>
</evidence>
<sequence length="165" mass="17553">MGSPVFLIWIVLIGAMFYFMMIRPQKRARSQQSDMQQHLQPGAYVRTTAQIMGTIVEVGDDWAIVETTPGTRIKFGKPAIVGVILEDEDVAQDSAEDAESAEDAPTPGGIGDAPAAEKHSVQDAVPAQAQDSVPAESDQTADETADEATDLKPAGEVKDAEPAKS</sequence>
<dbReference type="PRINTS" id="PR01853">
    <property type="entry name" value="YAJCTRNLCASE"/>
</dbReference>
<comment type="caution">
    <text evidence="12">The sequence shown here is derived from an EMBL/GenBank/DDBJ whole genome shotgun (WGS) entry which is preliminary data.</text>
</comment>
<keyword evidence="7 11" id="KW-1133">Transmembrane helix</keyword>
<feature type="region of interest" description="Disordered" evidence="10">
    <location>
        <begin position="87"/>
        <end position="165"/>
    </location>
</feature>
<dbReference type="PANTHER" id="PTHR33909">
    <property type="entry name" value="SEC TRANSLOCON ACCESSORY COMPLEX SUBUNIT YAJC"/>
    <property type="match status" value="1"/>
</dbReference>
<comment type="similarity">
    <text evidence="2">Belongs to the YajC family.</text>
</comment>
<keyword evidence="5 11" id="KW-0812">Transmembrane</keyword>
<dbReference type="RefSeq" id="WP_212008860.1">
    <property type="nucleotide sequence ID" value="NZ_JAAFYZ010000025.1"/>
</dbReference>
<dbReference type="NCBIfam" id="TIGR00739">
    <property type="entry name" value="yajC"/>
    <property type="match status" value="1"/>
</dbReference>
<protein>
    <submittedName>
        <fullName evidence="12">Preprotein translocase subunit YajC</fullName>
    </submittedName>
</protein>
<comment type="subcellular location">
    <subcellularLocation>
        <location evidence="1">Cell membrane</location>
        <topology evidence="1">Single-pass membrane protein</topology>
    </subcellularLocation>
</comment>
<keyword evidence="6" id="KW-0653">Protein transport</keyword>
<dbReference type="PANTHER" id="PTHR33909:SF1">
    <property type="entry name" value="SEC TRANSLOCON ACCESSORY COMPLEX SUBUNIT YAJC"/>
    <property type="match status" value="1"/>
</dbReference>
<keyword evidence="3" id="KW-0813">Transport</keyword>
<keyword evidence="13" id="KW-1185">Reference proteome</keyword>
<evidence type="ECO:0000256" key="7">
    <source>
        <dbReference type="ARBA" id="ARBA00022989"/>
    </source>
</evidence>
<keyword evidence="4" id="KW-1003">Cell membrane</keyword>
<evidence type="ECO:0000313" key="13">
    <source>
        <dbReference type="Proteomes" id="UP000730482"/>
    </source>
</evidence>
<dbReference type="EMBL" id="JAAFYZ010000025">
    <property type="protein sequence ID" value="MBS2547259.1"/>
    <property type="molecule type" value="Genomic_DNA"/>
</dbReference>
<evidence type="ECO:0000256" key="4">
    <source>
        <dbReference type="ARBA" id="ARBA00022475"/>
    </source>
</evidence>
<dbReference type="Proteomes" id="UP000730482">
    <property type="component" value="Unassembled WGS sequence"/>
</dbReference>
<keyword evidence="8" id="KW-0811">Translocation</keyword>
<proteinExistence type="inferred from homology"/>
<feature type="compositionally biased region" description="Basic and acidic residues" evidence="10">
    <location>
        <begin position="149"/>
        <end position="165"/>
    </location>
</feature>
<evidence type="ECO:0000256" key="1">
    <source>
        <dbReference type="ARBA" id="ARBA00004162"/>
    </source>
</evidence>
<evidence type="ECO:0000256" key="11">
    <source>
        <dbReference type="SAM" id="Phobius"/>
    </source>
</evidence>
<evidence type="ECO:0000313" key="12">
    <source>
        <dbReference type="EMBL" id="MBS2547259.1"/>
    </source>
</evidence>
<evidence type="ECO:0000256" key="5">
    <source>
        <dbReference type="ARBA" id="ARBA00022692"/>
    </source>
</evidence>
<gene>
    <name evidence="12" type="primary">yajC</name>
    <name evidence="12" type="ORF">KGQ19_10275</name>
</gene>
<accession>A0ABS5KML3</accession>
<evidence type="ECO:0000256" key="9">
    <source>
        <dbReference type="ARBA" id="ARBA00023136"/>
    </source>
</evidence>
<evidence type="ECO:0000256" key="10">
    <source>
        <dbReference type="SAM" id="MobiDB-lite"/>
    </source>
</evidence>
<dbReference type="Pfam" id="PF02699">
    <property type="entry name" value="YajC"/>
    <property type="match status" value="1"/>
</dbReference>
<evidence type="ECO:0000256" key="2">
    <source>
        <dbReference type="ARBA" id="ARBA00006742"/>
    </source>
</evidence>
<dbReference type="SMART" id="SM01323">
    <property type="entry name" value="YajC"/>
    <property type="match status" value="1"/>
</dbReference>
<name>A0ABS5KML3_9ACTN</name>
<feature type="compositionally biased region" description="Acidic residues" evidence="10">
    <location>
        <begin position="139"/>
        <end position="148"/>
    </location>
</feature>